<feature type="transmembrane region" description="Helical" evidence="7">
    <location>
        <begin position="281"/>
        <end position="304"/>
    </location>
</feature>
<dbReference type="Proteomes" id="UP000008363">
    <property type="component" value="Unassembled WGS sequence"/>
</dbReference>
<accession>K6V492</accession>
<keyword evidence="4 7" id="KW-0812">Transmembrane</keyword>
<proteinExistence type="inferred from homology"/>
<evidence type="ECO:0000256" key="4">
    <source>
        <dbReference type="ARBA" id="ARBA00022692"/>
    </source>
</evidence>
<dbReference type="eggNOG" id="COG0601">
    <property type="taxonomic scope" value="Bacteria"/>
</dbReference>
<dbReference type="GO" id="GO:0055085">
    <property type="term" value="P:transmembrane transport"/>
    <property type="evidence" value="ECO:0007669"/>
    <property type="project" value="InterPro"/>
</dbReference>
<feature type="domain" description="ABC transmembrane type-1" evidence="8">
    <location>
        <begin position="95"/>
        <end position="304"/>
    </location>
</feature>
<reference evidence="9 10" key="1">
    <citation type="submission" date="2012-08" db="EMBL/GenBank/DDBJ databases">
        <title>Whole genome shotgun sequence of Gordonia rhizosphera NBRC 16068.</title>
        <authorList>
            <person name="Takarada H."/>
            <person name="Isaki S."/>
            <person name="Hosoyama A."/>
            <person name="Tsuchikane K."/>
            <person name="Katsumata H."/>
            <person name="Baba S."/>
            <person name="Ohji S."/>
            <person name="Yamazaki S."/>
            <person name="Fujita N."/>
        </authorList>
    </citation>
    <scope>NUCLEOTIDE SEQUENCE [LARGE SCALE GENOMIC DNA]</scope>
    <source>
        <strain evidence="9 10">NBRC 16068</strain>
    </source>
</reference>
<keyword evidence="6 7" id="KW-0472">Membrane</keyword>
<feature type="transmembrane region" description="Helical" evidence="7">
    <location>
        <begin position="175"/>
        <end position="197"/>
    </location>
</feature>
<dbReference type="PANTHER" id="PTHR43163">
    <property type="entry name" value="DIPEPTIDE TRANSPORT SYSTEM PERMEASE PROTEIN DPPB-RELATED"/>
    <property type="match status" value="1"/>
</dbReference>
<dbReference type="EMBL" id="BAHC01000119">
    <property type="protein sequence ID" value="GAB90938.1"/>
    <property type="molecule type" value="Genomic_DNA"/>
</dbReference>
<feature type="transmembrane region" description="Helical" evidence="7">
    <location>
        <begin position="134"/>
        <end position="155"/>
    </location>
</feature>
<dbReference type="CDD" id="cd06261">
    <property type="entry name" value="TM_PBP2"/>
    <property type="match status" value="1"/>
</dbReference>
<evidence type="ECO:0000313" key="10">
    <source>
        <dbReference type="Proteomes" id="UP000008363"/>
    </source>
</evidence>
<organism evidence="9 10">
    <name type="scientific">Gordonia rhizosphera NBRC 16068</name>
    <dbReference type="NCBI Taxonomy" id="1108045"/>
    <lineage>
        <taxon>Bacteria</taxon>
        <taxon>Bacillati</taxon>
        <taxon>Actinomycetota</taxon>
        <taxon>Actinomycetes</taxon>
        <taxon>Mycobacteriales</taxon>
        <taxon>Gordoniaceae</taxon>
        <taxon>Gordonia</taxon>
    </lineage>
</organism>
<keyword evidence="2 7" id="KW-0813">Transport</keyword>
<dbReference type="Gene3D" id="1.10.3720.10">
    <property type="entry name" value="MetI-like"/>
    <property type="match status" value="1"/>
</dbReference>
<evidence type="ECO:0000256" key="3">
    <source>
        <dbReference type="ARBA" id="ARBA00022475"/>
    </source>
</evidence>
<dbReference type="OrthoDB" id="4695618at2"/>
<feature type="transmembrane region" description="Helical" evidence="7">
    <location>
        <begin position="99"/>
        <end position="122"/>
    </location>
</feature>
<evidence type="ECO:0000313" key="9">
    <source>
        <dbReference type="EMBL" id="GAB90938.1"/>
    </source>
</evidence>
<evidence type="ECO:0000256" key="7">
    <source>
        <dbReference type="RuleBase" id="RU363032"/>
    </source>
</evidence>
<dbReference type="InterPro" id="IPR000515">
    <property type="entry name" value="MetI-like"/>
</dbReference>
<dbReference type="PANTHER" id="PTHR43163:SF6">
    <property type="entry name" value="DIPEPTIDE TRANSPORT SYSTEM PERMEASE PROTEIN DPPB-RELATED"/>
    <property type="match status" value="1"/>
</dbReference>
<dbReference type="AlphaFoldDB" id="K6V492"/>
<evidence type="ECO:0000256" key="6">
    <source>
        <dbReference type="ARBA" id="ARBA00023136"/>
    </source>
</evidence>
<dbReference type="GO" id="GO:0005886">
    <property type="term" value="C:plasma membrane"/>
    <property type="evidence" value="ECO:0007669"/>
    <property type="project" value="UniProtKB-SubCell"/>
</dbReference>
<comment type="subcellular location">
    <subcellularLocation>
        <location evidence="1 7">Cell membrane</location>
        <topology evidence="1 7">Multi-pass membrane protein</topology>
    </subcellularLocation>
</comment>
<dbReference type="InterPro" id="IPR035906">
    <property type="entry name" value="MetI-like_sf"/>
</dbReference>
<keyword evidence="3" id="KW-1003">Cell membrane</keyword>
<evidence type="ECO:0000259" key="8">
    <source>
        <dbReference type="PROSITE" id="PS50928"/>
    </source>
</evidence>
<dbReference type="PROSITE" id="PS50928">
    <property type="entry name" value="ABC_TM1"/>
    <property type="match status" value="1"/>
</dbReference>
<comment type="similarity">
    <text evidence="7">Belongs to the binding-protein-dependent transport system permease family.</text>
</comment>
<dbReference type="Pfam" id="PF19300">
    <property type="entry name" value="BPD_transp_1_N"/>
    <property type="match status" value="1"/>
</dbReference>
<evidence type="ECO:0000256" key="1">
    <source>
        <dbReference type="ARBA" id="ARBA00004651"/>
    </source>
</evidence>
<keyword evidence="10" id="KW-1185">Reference proteome</keyword>
<dbReference type="InterPro" id="IPR045621">
    <property type="entry name" value="BPD_transp_1_N"/>
</dbReference>
<feature type="transmembrane region" description="Helical" evidence="7">
    <location>
        <begin position="9"/>
        <end position="30"/>
    </location>
</feature>
<dbReference type="RefSeq" id="WP_006334125.1">
    <property type="nucleotide sequence ID" value="NZ_BAHC01000119.1"/>
</dbReference>
<name>K6V492_9ACTN</name>
<keyword evidence="5 7" id="KW-1133">Transmembrane helix</keyword>
<feature type="transmembrane region" description="Helical" evidence="7">
    <location>
        <begin position="235"/>
        <end position="261"/>
    </location>
</feature>
<dbReference type="STRING" id="1108045.GORHZ_119_00670"/>
<protein>
    <submittedName>
        <fullName evidence="9">Putative peptide ABC transporter permease protein</fullName>
    </submittedName>
</protein>
<dbReference type="Pfam" id="PF00528">
    <property type="entry name" value="BPD_transp_1"/>
    <property type="match status" value="1"/>
</dbReference>
<comment type="caution">
    <text evidence="9">The sequence shown here is derived from an EMBL/GenBank/DDBJ whole genome shotgun (WGS) entry which is preliminary data.</text>
</comment>
<dbReference type="SUPFAM" id="SSF161098">
    <property type="entry name" value="MetI-like"/>
    <property type="match status" value="1"/>
</dbReference>
<sequence>MYKVVLDRLLWLVPMLFLVTLVTFLMLALAGGDTAASILGDAATPQAIAAKESELGLDQSLFTQYTHWLGAVLTGDFGQSFIDNSSVGTSLAKRFPVTLALTVGGLLVATVFGVTGGVLAALRPGGFLDRTITVLTSVTLALPGFWIGMLLSLWIGVRLGWLPAGGYVPPSESVLGWLQCLILPCLALGAAAASSIARQMRAAMITSLESDYVRLARAKGMHGVTLIRRHVLRNCWGPVATIIGFQVATMLGGAIVIEAIFVMPGIGGMVVPAVHTGDYPVIMGTVVLVAVVVLLVNLLVDLVYSYADPRVRA</sequence>
<evidence type="ECO:0000256" key="5">
    <source>
        <dbReference type="ARBA" id="ARBA00022989"/>
    </source>
</evidence>
<gene>
    <name evidence="9" type="ORF">GORHZ_119_00670</name>
</gene>
<evidence type="ECO:0000256" key="2">
    <source>
        <dbReference type="ARBA" id="ARBA00022448"/>
    </source>
</evidence>